<reference evidence="2 3" key="1">
    <citation type="submission" date="2016-10" db="EMBL/GenBank/DDBJ databases">
        <authorList>
            <person name="de Groot N.N."/>
        </authorList>
    </citation>
    <scope>NUCLEOTIDE SEQUENCE [LARGE SCALE GENOMIC DNA]</scope>
    <source>
        <strain evidence="2 3">AA1</strain>
    </source>
</reference>
<feature type="transmembrane region" description="Helical" evidence="1">
    <location>
        <begin position="21"/>
        <end position="40"/>
    </location>
</feature>
<evidence type="ECO:0000313" key="2">
    <source>
        <dbReference type="EMBL" id="SCY68918.1"/>
    </source>
</evidence>
<dbReference type="AlphaFoldDB" id="A0A1G5I0T5"/>
<proteinExistence type="predicted"/>
<protein>
    <recommendedName>
        <fullName evidence="4">Outer membrane lipoprotein-sorting protein</fullName>
    </recommendedName>
</protein>
<keyword evidence="1" id="KW-0812">Transmembrane</keyword>
<keyword evidence="3" id="KW-1185">Reference proteome</keyword>
<dbReference type="Proteomes" id="UP000198870">
    <property type="component" value="Unassembled WGS sequence"/>
</dbReference>
<accession>A0A1G5I0T5</accession>
<evidence type="ECO:0000256" key="1">
    <source>
        <dbReference type="SAM" id="Phobius"/>
    </source>
</evidence>
<dbReference type="EMBL" id="FMUX01000016">
    <property type="protein sequence ID" value="SCY68918.1"/>
    <property type="molecule type" value="Genomic_DNA"/>
</dbReference>
<evidence type="ECO:0000313" key="3">
    <source>
        <dbReference type="Proteomes" id="UP000198870"/>
    </source>
</evidence>
<sequence length="264" mass="28994">MALPAPLSLNQRKQSPMQRPVLILIVLFVLPLFSACSLFSPHPVRFEQDGAEEELMRLSRLNEGVTTFKGTGSVVTTDKGETRRFRIAWAGAAPNLLRLEIIASATPVESLAYDGTRLRLRSNVGSHAPYAKKVEDPSLARATGIPLTLSEIHALLSGKFLVGPFESARLLTPDQGPETLVLRPDRSRTKTITLNAHRLPTRATLSKAGKTIYDLRLTPKADPGGTNRFRTIELTTAKGVSATIRIDRMFVNPSVDQTIFTLEQ</sequence>
<name>A0A1G5I0T5_9BACT</name>
<keyword evidence="1" id="KW-0472">Membrane</keyword>
<evidence type="ECO:0008006" key="4">
    <source>
        <dbReference type="Google" id="ProtNLM"/>
    </source>
</evidence>
<gene>
    <name evidence="2" type="ORF">SAMN05216233_11698</name>
</gene>
<organism evidence="2 3">
    <name type="scientific">Desulfoluna spongiiphila</name>
    <dbReference type="NCBI Taxonomy" id="419481"/>
    <lineage>
        <taxon>Bacteria</taxon>
        <taxon>Pseudomonadati</taxon>
        <taxon>Thermodesulfobacteriota</taxon>
        <taxon>Desulfobacteria</taxon>
        <taxon>Desulfobacterales</taxon>
        <taxon>Desulfolunaceae</taxon>
        <taxon>Desulfoluna</taxon>
    </lineage>
</organism>
<keyword evidence="1" id="KW-1133">Transmembrane helix</keyword>
<dbReference type="STRING" id="419481.SAMN05216233_11698"/>